<feature type="binding site" evidence="8">
    <location>
        <position position="84"/>
    </location>
    <ligand>
        <name>biotin</name>
        <dbReference type="ChEBI" id="CHEBI:57586"/>
    </ligand>
</feature>
<keyword evidence="5" id="KW-1185">Reference proteome</keyword>
<feature type="disulfide bond" evidence="6 7">
    <location>
        <begin position="85"/>
        <end position="114"/>
    </location>
</feature>
<dbReference type="Gene3D" id="2.40.128.30">
    <property type="entry name" value="Avidin-like"/>
    <property type="match status" value="1"/>
</dbReference>
<dbReference type="STRING" id="318161.Sden_0912"/>
<dbReference type="PDB" id="3SZI">
    <property type="method" value="X-ray"/>
    <property type="resolution" value="1.40 A"/>
    <property type="chains" value="A/B/C/D/E/F/G/H/I/J/K/L=43-162"/>
</dbReference>
<dbReference type="SUPFAM" id="SSF50876">
    <property type="entry name" value="Avidin/streptavidin"/>
    <property type="match status" value="1"/>
</dbReference>
<evidence type="ECO:0000256" key="3">
    <source>
        <dbReference type="ARBA" id="ARBA00022729"/>
    </source>
</evidence>
<dbReference type="GO" id="GO:0005576">
    <property type="term" value="C:extracellular region"/>
    <property type="evidence" value="ECO:0007669"/>
    <property type="project" value="UniProtKB-SubCell"/>
</dbReference>
<evidence type="ECO:0000256" key="2">
    <source>
        <dbReference type="ARBA" id="ARBA00022525"/>
    </source>
</evidence>
<dbReference type="PDB" id="3SZH">
    <property type="method" value="X-ray"/>
    <property type="resolution" value="1.07 A"/>
    <property type="chains" value="A/B/C/D/E/F=43-162"/>
</dbReference>
<dbReference type="HOGENOM" id="CLU_1554222_0_0_6"/>
<reference evidence="6 7" key="2">
    <citation type="journal article" date="2012" name="J. Biol. Chem.">
        <title>Structural adaptation of a thermostable biotin-binding protein in a psychrophilic environment.</title>
        <authorList>
            <person name="Meir A."/>
            <person name="Bayer E.A."/>
            <person name="Livnah O."/>
        </authorList>
    </citation>
    <scope>X-RAY CRYSTALLOGRAPHY (1.07 ANGSTROMS) OF 43-162 IN COMPLEX WITH BIOTIN</scope>
    <scope>DISULFIDE BONDS</scope>
</reference>
<protein>
    <submittedName>
        <fullName evidence="4">Avidin/streptavidin</fullName>
    </submittedName>
</protein>
<dbReference type="Pfam" id="PF01382">
    <property type="entry name" value="Avidin"/>
    <property type="match status" value="1"/>
</dbReference>
<keyword evidence="2" id="KW-0964">Secreted</keyword>
<evidence type="ECO:0007829" key="6">
    <source>
        <dbReference type="PDB" id="3SZH"/>
    </source>
</evidence>
<organism evidence="4 5">
    <name type="scientific">Shewanella denitrificans (strain OS217 / ATCC BAA-1090 / DSM 15013)</name>
    <dbReference type="NCBI Taxonomy" id="318161"/>
    <lineage>
        <taxon>Bacteria</taxon>
        <taxon>Pseudomonadati</taxon>
        <taxon>Pseudomonadota</taxon>
        <taxon>Gammaproteobacteria</taxon>
        <taxon>Alteromonadales</taxon>
        <taxon>Shewanellaceae</taxon>
        <taxon>Shewanella</taxon>
    </lineage>
</organism>
<dbReference type="PDBsum" id="3SZI"/>
<dbReference type="PDBsum" id="3SZJ"/>
<evidence type="ECO:0000256" key="1">
    <source>
        <dbReference type="ARBA" id="ARBA00004613"/>
    </source>
</evidence>
<dbReference type="KEGG" id="sdn:Sden_0912"/>
<feature type="binding site" evidence="8 9">
    <location>
        <position position="55"/>
    </location>
    <ligand>
        <name>biotin</name>
        <dbReference type="ChEBI" id="CHEBI:57586"/>
    </ligand>
</feature>
<dbReference type="AlphaFoldDB" id="Q12QS6"/>
<feature type="binding site" evidence="8 9">
    <location>
        <position position="155"/>
    </location>
    <ligand>
        <name>biotin</name>
        <dbReference type="ChEBI" id="CHEBI:57586"/>
    </ligand>
</feature>
<dbReference type="Proteomes" id="UP000001982">
    <property type="component" value="Chromosome"/>
</dbReference>
<feature type="binding site" evidence="8 9">
    <location>
        <position position="78"/>
    </location>
    <ligand>
        <name>biotin</name>
        <dbReference type="ChEBI" id="CHEBI:57586"/>
    </ligand>
</feature>
<dbReference type="PDB" id="3SZJ">
    <property type="method" value="X-ray"/>
    <property type="resolution" value="1.45 A"/>
    <property type="chains" value="A/B=43-162"/>
</dbReference>
<dbReference type="eggNOG" id="ENOG503438F">
    <property type="taxonomic scope" value="Bacteria"/>
</dbReference>
<dbReference type="InterPro" id="IPR036896">
    <property type="entry name" value="Avidin-like_sf"/>
</dbReference>
<sequence length="172" mass="18470" precursor="true">MNTSLLSPLMQLLNKVKVTISSFHHLKVGAFLLCLCGMSGTLMAQELTAMSAWVNQDGSTLYINSINAQGELTGSYINRAAGFACQNSPYPVNGWVFGTAISFSTKWLNSVESCNSITSWSGFYINTGGQGKISTLWQLVVNGSSSPSQILKGQDVFSQTSAIENKSLSLKP</sequence>
<feature type="binding site" evidence="8 9">
    <location>
        <position position="118"/>
    </location>
    <ligand>
        <name>biotin</name>
        <dbReference type="ChEBI" id="CHEBI:57586"/>
    </ligand>
</feature>
<feature type="binding site" evidence="8 9">
    <location>
        <position position="76"/>
    </location>
    <ligand>
        <name>biotin</name>
        <dbReference type="ChEBI" id="CHEBI:57586"/>
    </ligand>
</feature>
<dbReference type="PDBsum" id="3T2W"/>
<accession>Q12QS6</accession>
<dbReference type="PDBsum" id="3T2X"/>
<evidence type="ECO:0007829" key="7">
    <source>
        <dbReference type="PDB" id="3SZI"/>
    </source>
</evidence>
<dbReference type="PDB" id="3T2W">
    <property type="method" value="X-ray"/>
    <property type="resolution" value="1.50 A"/>
    <property type="chains" value="A=43-162"/>
</dbReference>
<dbReference type="InterPro" id="IPR005468">
    <property type="entry name" value="Avidin/str"/>
</dbReference>
<dbReference type="RefSeq" id="WP_011495364.1">
    <property type="nucleotide sequence ID" value="NC_007954.1"/>
</dbReference>
<dbReference type="PDB" id="3T2X">
    <property type="method" value="X-ray"/>
    <property type="resolution" value="1.15 A"/>
    <property type="chains" value="A/B/C/D=43-162"/>
</dbReference>
<keyword evidence="6 7" id="KW-0002">3D-structure</keyword>
<keyword evidence="3" id="KW-0732">Signal</keyword>
<proteinExistence type="evidence at protein level"/>
<reference evidence="4 5" key="1">
    <citation type="submission" date="2006-03" db="EMBL/GenBank/DDBJ databases">
        <title>Complete sequence of Shewanella denitrificans OS217.</title>
        <authorList>
            <consortium name="US DOE Joint Genome Institute"/>
            <person name="Copeland A."/>
            <person name="Lucas S."/>
            <person name="Lapidus A."/>
            <person name="Barry K."/>
            <person name="Detter J.C."/>
            <person name="Glavina del Rio T."/>
            <person name="Hammon N."/>
            <person name="Israni S."/>
            <person name="Dalin E."/>
            <person name="Tice H."/>
            <person name="Pitluck S."/>
            <person name="Brettin T."/>
            <person name="Bruce D."/>
            <person name="Han C."/>
            <person name="Tapia R."/>
            <person name="Gilna P."/>
            <person name="Kiss H."/>
            <person name="Schmutz J."/>
            <person name="Larimer F."/>
            <person name="Land M."/>
            <person name="Hauser L."/>
            <person name="Kyrpides N."/>
            <person name="Lykidis A."/>
            <person name="Richardson P."/>
        </authorList>
    </citation>
    <scope>NUCLEOTIDE SEQUENCE [LARGE SCALE GENOMIC DNA]</scope>
    <source>
        <strain evidence="5">OS217 / ATCC BAA-1090 / DSM 15013</strain>
    </source>
</reference>
<evidence type="ECO:0007829" key="9">
    <source>
        <dbReference type="PDB" id="3T2W"/>
    </source>
</evidence>
<evidence type="ECO:0000313" key="5">
    <source>
        <dbReference type="Proteomes" id="UP000001982"/>
    </source>
</evidence>
<dbReference type="SMR" id="Q12QS6"/>
<dbReference type="EMBL" id="CP000302">
    <property type="protein sequence ID" value="ABE54200.1"/>
    <property type="molecule type" value="Genomic_DNA"/>
</dbReference>
<feature type="binding site" evidence="8">
    <location>
        <position position="59"/>
    </location>
    <ligand>
        <name>biotin</name>
        <dbReference type="ChEBI" id="CHEBI:57586"/>
    </ligand>
</feature>
<gene>
    <name evidence="4" type="ordered locus">Sden_0912</name>
</gene>
<dbReference type="PDBsum" id="3SZH"/>
<feature type="binding site" evidence="8 9">
    <location>
        <position position="116"/>
    </location>
    <ligand>
        <name>biotin</name>
        <dbReference type="ChEBI" id="CHEBI:57586"/>
    </ligand>
</feature>
<evidence type="ECO:0007829" key="8">
    <source>
        <dbReference type="PDB" id="3SZJ"/>
    </source>
</evidence>
<comment type="subcellular location">
    <subcellularLocation>
        <location evidence="1">Secreted</location>
    </subcellularLocation>
</comment>
<dbReference type="PROSITE" id="PS51326">
    <property type="entry name" value="AVIDIN_2"/>
    <property type="match status" value="1"/>
</dbReference>
<name>Q12QS6_SHEDO</name>
<evidence type="ECO:0000313" key="4">
    <source>
        <dbReference type="EMBL" id="ABE54200.1"/>
    </source>
</evidence>
<dbReference type="EvolutionaryTrace" id="Q12QS6"/>
<dbReference type="GO" id="GO:0009374">
    <property type="term" value="F:biotin binding"/>
    <property type="evidence" value="ECO:0007669"/>
    <property type="project" value="InterPro"/>
</dbReference>